<reference evidence="2 3" key="1">
    <citation type="submission" date="2022-12" db="EMBL/GenBank/DDBJ databases">
        <title>Draft genome sequence of Paenibacillus sp. dW9.</title>
        <authorList>
            <person name="Choi E.-W."/>
            <person name="Kim D.-U."/>
        </authorList>
    </citation>
    <scope>NUCLEOTIDE SEQUENCE [LARGE SCALE GENOMIC DNA]</scope>
    <source>
        <strain evidence="3">dW9</strain>
    </source>
</reference>
<evidence type="ECO:0000256" key="1">
    <source>
        <dbReference type="SAM" id="MobiDB-lite"/>
    </source>
</evidence>
<evidence type="ECO:0000313" key="3">
    <source>
        <dbReference type="Proteomes" id="UP001527882"/>
    </source>
</evidence>
<gene>
    <name evidence="2" type="ORF">O9H85_23810</name>
</gene>
<sequence>MADVRKEMNKEDERTYDKKMNVPRRAARDVLTRHIGETAYKKKNNKKRCLNIEQRTGD</sequence>
<organism evidence="2 3">
    <name type="scientific">Paenibacillus gyeongsangnamensis</name>
    <dbReference type="NCBI Taxonomy" id="3388067"/>
    <lineage>
        <taxon>Bacteria</taxon>
        <taxon>Bacillati</taxon>
        <taxon>Bacillota</taxon>
        <taxon>Bacilli</taxon>
        <taxon>Bacillales</taxon>
        <taxon>Paenibacillaceae</taxon>
        <taxon>Paenibacillus</taxon>
    </lineage>
</organism>
<comment type="caution">
    <text evidence="2">The sequence shown here is derived from an EMBL/GenBank/DDBJ whole genome shotgun (WGS) entry which is preliminary data.</text>
</comment>
<evidence type="ECO:0000313" key="2">
    <source>
        <dbReference type="EMBL" id="MCZ8515381.1"/>
    </source>
</evidence>
<proteinExistence type="predicted"/>
<feature type="region of interest" description="Disordered" evidence="1">
    <location>
        <begin position="1"/>
        <end position="24"/>
    </location>
</feature>
<keyword evidence="3" id="KW-1185">Reference proteome</keyword>
<accession>A0ABT4QET4</accession>
<dbReference type="Proteomes" id="UP001527882">
    <property type="component" value="Unassembled WGS sequence"/>
</dbReference>
<dbReference type="EMBL" id="JAQAGZ010000017">
    <property type="protein sequence ID" value="MCZ8515381.1"/>
    <property type="molecule type" value="Genomic_DNA"/>
</dbReference>
<protein>
    <submittedName>
        <fullName evidence="2">Uncharacterized protein</fullName>
    </submittedName>
</protein>
<name>A0ABT4QET4_9BACL</name>